<evidence type="ECO:0000256" key="7">
    <source>
        <dbReference type="ARBA" id="ARBA00023288"/>
    </source>
</evidence>
<dbReference type="Proteomes" id="UP001357223">
    <property type="component" value="Chromosome"/>
</dbReference>
<evidence type="ECO:0000256" key="3">
    <source>
        <dbReference type="ARBA" id="ARBA00022544"/>
    </source>
</evidence>
<keyword evidence="3" id="KW-0309">Germination</keyword>
<organism evidence="10 11">
    <name type="scientific">Niallia oryzisoli</name>
    <dbReference type="NCBI Taxonomy" id="1737571"/>
    <lineage>
        <taxon>Bacteria</taxon>
        <taxon>Bacillati</taxon>
        <taxon>Bacillota</taxon>
        <taxon>Bacilli</taxon>
        <taxon>Bacillales</taxon>
        <taxon>Bacillaceae</taxon>
        <taxon>Niallia</taxon>
    </lineage>
</organism>
<sequence>MKKKGLCFVLLFHLLFLAGCWDQRELSLVSMAIGMAVDVGENSLYKITIEAINPAELNEQTASGNAPSVVFTLEGNTMAEIAHKMNIGFSKALIYSHMKTVIISKAIAEKGMLEFIDFLERNREIRDDFNFIMVDEGKAADVLKVLYTIQKSSSLKLTRQLKTGAQLWGSDPDIRLTDFINAFTSSGRQPIMAAVHISGDPKKGASMDNLKKSELDSVVEIHSLAMFRNEKLVGTLPVEETRDYLWTQNKIKTTIVSVPCGNDNYLALRLIHSRTKIKADIQNGKPHIQLSIRAEGYLNGNFCGPYPLNESSTYLEFEKRAEDYLKERISHLINIVQKDYGVDIFGFGEDLERQNPKKYKEFQKNWDEAFQQAQIDVETDVKIRRAGLSSKGPLLREK</sequence>
<feature type="domain" description="Spore germination protein N-terminal" evidence="9">
    <location>
        <begin position="22"/>
        <end position="196"/>
    </location>
</feature>
<protein>
    <submittedName>
        <fullName evidence="10">Ger(X)C family spore germination protein</fullName>
    </submittedName>
</protein>
<evidence type="ECO:0000259" key="9">
    <source>
        <dbReference type="Pfam" id="PF25198"/>
    </source>
</evidence>
<evidence type="ECO:0000259" key="8">
    <source>
        <dbReference type="Pfam" id="PF05504"/>
    </source>
</evidence>
<dbReference type="Gene3D" id="6.20.190.10">
    <property type="entry name" value="Nutrient germinant receptor protein C, domain 1"/>
    <property type="match status" value="1"/>
</dbReference>
<keyword evidence="6" id="KW-0564">Palmitate</keyword>
<name>A0ABZ2CK51_9BACI</name>
<dbReference type="Pfam" id="PF05504">
    <property type="entry name" value="Spore_GerAC"/>
    <property type="match status" value="1"/>
</dbReference>
<keyword evidence="4" id="KW-0732">Signal</keyword>
<comment type="similarity">
    <text evidence="2">Belongs to the GerABKC lipoprotein family.</text>
</comment>
<keyword evidence="11" id="KW-1185">Reference proteome</keyword>
<dbReference type="Gene3D" id="3.30.300.210">
    <property type="entry name" value="Nutrient germinant receptor protein C, domain 3"/>
    <property type="match status" value="1"/>
</dbReference>
<dbReference type="InterPro" id="IPR038501">
    <property type="entry name" value="Spore_GerAC_C_sf"/>
</dbReference>
<evidence type="ECO:0000313" key="10">
    <source>
        <dbReference type="EMBL" id="WVX82280.1"/>
    </source>
</evidence>
<dbReference type="PROSITE" id="PS51257">
    <property type="entry name" value="PROKAR_LIPOPROTEIN"/>
    <property type="match status" value="1"/>
</dbReference>
<proteinExistence type="inferred from homology"/>
<evidence type="ECO:0000256" key="4">
    <source>
        <dbReference type="ARBA" id="ARBA00022729"/>
    </source>
</evidence>
<evidence type="ECO:0000256" key="6">
    <source>
        <dbReference type="ARBA" id="ARBA00023139"/>
    </source>
</evidence>
<dbReference type="InterPro" id="IPR008844">
    <property type="entry name" value="Spore_GerAC-like"/>
</dbReference>
<evidence type="ECO:0000256" key="5">
    <source>
        <dbReference type="ARBA" id="ARBA00023136"/>
    </source>
</evidence>
<gene>
    <name evidence="10" type="ORF">R4Z09_04565</name>
</gene>
<evidence type="ECO:0000256" key="1">
    <source>
        <dbReference type="ARBA" id="ARBA00004635"/>
    </source>
</evidence>
<evidence type="ECO:0000313" key="11">
    <source>
        <dbReference type="Proteomes" id="UP001357223"/>
    </source>
</evidence>
<dbReference type="Pfam" id="PF25198">
    <property type="entry name" value="Spore_GerAC_N"/>
    <property type="match status" value="1"/>
</dbReference>
<comment type="subcellular location">
    <subcellularLocation>
        <location evidence="1">Membrane</location>
        <topology evidence="1">Lipid-anchor</topology>
    </subcellularLocation>
</comment>
<feature type="domain" description="Spore germination GerAC-like C-terminal" evidence="8">
    <location>
        <begin position="224"/>
        <end position="387"/>
    </location>
</feature>
<keyword evidence="7" id="KW-0449">Lipoprotein</keyword>
<accession>A0ABZ2CK51</accession>
<dbReference type="PANTHER" id="PTHR35789">
    <property type="entry name" value="SPORE GERMINATION PROTEIN B3"/>
    <property type="match status" value="1"/>
</dbReference>
<dbReference type="PANTHER" id="PTHR35789:SF1">
    <property type="entry name" value="SPORE GERMINATION PROTEIN B3"/>
    <property type="match status" value="1"/>
</dbReference>
<evidence type="ECO:0000256" key="2">
    <source>
        <dbReference type="ARBA" id="ARBA00007886"/>
    </source>
</evidence>
<dbReference type="NCBIfam" id="TIGR02887">
    <property type="entry name" value="spore_ger_x_C"/>
    <property type="match status" value="1"/>
</dbReference>
<keyword evidence="5" id="KW-0472">Membrane</keyword>
<dbReference type="InterPro" id="IPR057336">
    <property type="entry name" value="GerAC_N"/>
</dbReference>
<dbReference type="EMBL" id="CP137640">
    <property type="protein sequence ID" value="WVX82280.1"/>
    <property type="molecule type" value="Genomic_DNA"/>
</dbReference>
<dbReference type="InterPro" id="IPR046953">
    <property type="entry name" value="Spore_GerAC-like_C"/>
</dbReference>
<dbReference type="RefSeq" id="WP_338451183.1">
    <property type="nucleotide sequence ID" value="NZ_CP137640.1"/>
</dbReference>
<reference evidence="10 11" key="1">
    <citation type="submission" date="2023-10" db="EMBL/GenBank/DDBJ databases">
        <title>Niallia locisalis sp.nov. isolated from a salt pond sample.</title>
        <authorList>
            <person name="Li X.-J."/>
            <person name="Dong L."/>
        </authorList>
    </citation>
    <scope>NUCLEOTIDE SEQUENCE [LARGE SCALE GENOMIC DNA]</scope>
    <source>
        <strain evidence="10 11">DSM 29761</strain>
    </source>
</reference>